<evidence type="ECO:0000313" key="1">
    <source>
        <dbReference type="EMBL" id="JAH57346.1"/>
    </source>
</evidence>
<dbReference type="EMBL" id="GBXM01051231">
    <property type="protein sequence ID" value="JAH57346.1"/>
    <property type="molecule type" value="Transcribed_RNA"/>
</dbReference>
<sequence>MYFSCLKRKRPCQLHSV</sequence>
<proteinExistence type="predicted"/>
<accession>A0A0E9TUW6</accession>
<dbReference type="AlphaFoldDB" id="A0A0E9TUW6"/>
<reference evidence="1" key="1">
    <citation type="submission" date="2014-11" db="EMBL/GenBank/DDBJ databases">
        <authorList>
            <person name="Amaro Gonzalez C."/>
        </authorList>
    </citation>
    <scope>NUCLEOTIDE SEQUENCE</scope>
</reference>
<protein>
    <submittedName>
        <fullName evidence="1">Uncharacterized protein</fullName>
    </submittedName>
</protein>
<name>A0A0E9TUW6_ANGAN</name>
<reference evidence="1" key="2">
    <citation type="journal article" date="2015" name="Fish Shellfish Immunol.">
        <title>Early steps in the European eel (Anguilla anguilla)-Vibrio vulnificus interaction in the gills: Role of the RtxA13 toxin.</title>
        <authorList>
            <person name="Callol A."/>
            <person name="Pajuelo D."/>
            <person name="Ebbesson L."/>
            <person name="Teles M."/>
            <person name="MacKenzie S."/>
            <person name="Amaro C."/>
        </authorList>
    </citation>
    <scope>NUCLEOTIDE SEQUENCE</scope>
</reference>
<organism evidence="1">
    <name type="scientific">Anguilla anguilla</name>
    <name type="common">European freshwater eel</name>
    <name type="synonym">Muraena anguilla</name>
    <dbReference type="NCBI Taxonomy" id="7936"/>
    <lineage>
        <taxon>Eukaryota</taxon>
        <taxon>Metazoa</taxon>
        <taxon>Chordata</taxon>
        <taxon>Craniata</taxon>
        <taxon>Vertebrata</taxon>
        <taxon>Euteleostomi</taxon>
        <taxon>Actinopterygii</taxon>
        <taxon>Neopterygii</taxon>
        <taxon>Teleostei</taxon>
        <taxon>Anguilliformes</taxon>
        <taxon>Anguillidae</taxon>
        <taxon>Anguilla</taxon>
    </lineage>
</organism>